<dbReference type="OrthoDB" id="326548at2759"/>
<dbReference type="InParanoid" id="A0A078AT96"/>
<keyword evidence="2" id="KW-1185">Reference proteome</keyword>
<name>A0A078AT96_STYLE</name>
<proteinExistence type="predicted"/>
<evidence type="ECO:0000313" key="1">
    <source>
        <dbReference type="EMBL" id="CDW85419.1"/>
    </source>
</evidence>
<dbReference type="AlphaFoldDB" id="A0A078AT96"/>
<protein>
    <submittedName>
        <fullName evidence="1">Uncharacterized protein</fullName>
    </submittedName>
</protein>
<accession>A0A078AT96</accession>
<dbReference type="SUPFAM" id="SSF50978">
    <property type="entry name" value="WD40 repeat-like"/>
    <property type="match status" value="1"/>
</dbReference>
<reference evidence="1 2" key="1">
    <citation type="submission" date="2014-06" db="EMBL/GenBank/DDBJ databases">
        <authorList>
            <person name="Swart Estienne"/>
        </authorList>
    </citation>
    <scope>NUCLEOTIDE SEQUENCE [LARGE SCALE GENOMIC DNA]</scope>
    <source>
        <strain evidence="1 2">130c</strain>
    </source>
</reference>
<dbReference type="InterPro" id="IPR036322">
    <property type="entry name" value="WD40_repeat_dom_sf"/>
</dbReference>
<dbReference type="EMBL" id="CCKQ01013719">
    <property type="protein sequence ID" value="CDW85419.1"/>
    <property type="molecule type" value="Genomic_DNA"/>
</dbReference>
<organism evidence="1 2">
    <name type="scientific">Stylonychia lemnae</name>
    <name type="common">Ciliate</name>
    <dbReference type="NCBI Taxonomy" id="5949"/>
    <lineage>
        <taxon>Eukaryota</taxon>
        <taxon>Sar</taxon>
        <taxon>Alveolata</taxon>
        <taxon>Ciliophora</taxon>
        <taxon>Intramacronucleata</taxon>
        <taxon>Spirotrichea</taxon>
        <taxon>Stichotrichia</taxon>
        <taxon>Sporadotrichida</taxon>
        <taxon>Oxytrichidae</taxon>
        <taxon>Stylonychinae</taxon>
        <taxon>Stylonychia</taxon>
    </lineage>
</organism>
<evidence type="ECO:0000313" key="2">
    <source>
        <dbReference type="Proteomes" id="UP000039865"/>
    </source>
</evidence>
<dbReference type="Proteomes" id="UP000039865">
    <property type="component" value="Unassembled WGS sequence"/>
</dbReference>
<gene>
    <name evidence="1" type="primary">Contig11709.g12525</name>
    <name evidence="1" type="ORF">STYLEM_14495</name>
</gene>
<sequence length="616" mass="72017">MINHPQAQFYEPEFEVEKNNYTRSKSPAIISAIKRAQMNNDTNQGKIVFKVKTDVDIQHLGFSQRRKIGFRNKYEFDKKRILVADSQRVKVIGFDQQSQMPYDIAEYEIYKIDEQIQYATFFDDFNPKLILIVTYNRQKDRTYFKALKLAKNLNPDQQLLLQQQRECEDLQQNNLIEESSSLDLKEKLVNEIKQNLAQNLLDASYTGYENYQVTLQNGDQISIKHRAIVKGRFENQRKIISIQSPQNGGDVQDSSAFPSDNNLEELDIDAPMKLNKYKVVCFKLLKLENTHLLYCKYKTCSYNGKSLYVVDSIDLSLRQYLFRDLELLNDQGIEQGDRSQLNLDELIKVRIHELNPYENANLALVHQRSTNSQRIQTQMIIKNILNYGDYLILSYENNFNVDLYSKNGICMDRIDIEQLFLLSDLRVMSIDYTQMCRLDWSDRYFDFVQLTYKQIPTKILLAGLYTSSLLKYEKNNSYVLMLNRTNKQQSIIKAFKSQYRITSLNYGPYDNGHVLVGMENGTLLAFSSIDMSKLYQVRIFDREINRITIDPTNQVILGSNQSQELATVTFIESKVDYVYVDLGKKKFCTILLNKNAQTTRSKTPTYYKKPISRKLN</sequence>